<gene>
    <name evidence="1" type="ORF">TeGR_g4087</name>
</gene>
<dbReference type="EMBL" id="BRYB01002740">
    <property type="protein sequence ID" value="GMI24774.1"/>
    <property type="molecule type" value="Genomic_DNA"/>
</dbReference>
<dbReference type="SUPFAM" id="SSF55120">
    <property type="entry name" value="Pseudouridine synthase"/>
    <property type="match status" value="1"/>
</dbReference>
<accession>A0ABQ6MFC0</accession>
<keyword evidence="2" id="KW-1185">Reference proteome</keyword>
<dbReference type="InterPro" id="IPR020103">
    <property type="entry name" value="PsdUridine_synth_cat_dom_sf"/>
</dbReference>
<evidence type="ECO:0000313" key="2">
    <source>
        <dbReference type="Proteomes" id="UP001165060"/>
    </source>
</evidence>
<dbReference type="Gene3D" id="3.30.2350.10">
    <property type="entry name" value="Pseudouridine synthase"/>
    <property type="match status" value="1"/>
</dbReference>
<evidence type="ECO:0008006" key="3">
    <source>
        <dbReference type="Google" id="ProtNLM"/>
    </source>
</evidence>
<evidence type="ECO:0000313" key="1">
    <source>
        <dbReference type="EMBL" id="GMI24774.1"/>
    </source>
</evidence>
<organism evidence="1 2">
    <name type="scientific">Tetraparma gracilis</name>
    <dbReference type="NCBI Taxonomy" id="2962635"/>
    <lineage>
        <taxon>Eukaryota</taxon>
        <taxon>Sar</taxon>
        <taxon>Stramenopiles</taxon>
        <taxon>Ochrophyta</taxon>
        <taxon>Bolidophyceae</taxon>
        <taxon>Parmales</taxon>
        <taxon>Triparmaceae</taxon>
        <taxon>Tetraparma</taxon>
    </lineage>
</organism>
<sequence length="130" mass="14278">MGGEVVGEVELVRREDARGVGHFNCLSEAAARGEKVGGDRADVFWDEGTMGEWEGRMPPVAGGGETLTRARVRVGEGKKRMVRRMFQAVGLHVLDLVRVSYGEIELGDLQPGEIRPCTEKEAAWARKLLD</sequence>
<dbReference type="Proteomes" id="UP001165060">
    <property type="component" value="Unassembled WGS sequence"/>
</dbReference>
<comment type="caution">
    <text evidence="1">The sequence shown here is derived from an EMBL/GenBank/DDBJ whole genome shotgun (WGS) entry which is preliminary data.</text>
</comment>
<protein>
    <recommendedName>
        <fullName evidence="3">Pseudouridine synthase</fullName>
    </recommendedName>
</protein>
<reference evidence="1 2" key="1">
    <citation type="journal article" date="2023" name="Commun. Biol.">
        <title>Genome analysis of Parmales, the sister group of diatoms, reveals the evolutionary specialization of diatoms from phago-mixotrophs to photoautotrophs.</title>
        <authorList>
            <person name="Ban H."/>
            <person name="Sato S."/>
            <person name="Yoshikawa S."/>
            <person name="Yamada K."/>
            <person name="Nakamura Y."/>
            <person name="Ichinomiya M."/>
            <person name="Sato N."/>
            <person name="Blanc-Mathieu R."/>
            <person name="Endo H."/>
            <person name="Kuwata A."/>
            <person name="Ogata H."/>
        </authorList>
    </citation>
    <scope>NUCLEOTIDE SEQUENCE [LARGE SCALE GENOMIC DNA]</scope>
</reference>
<proteinExistence type="predicted"/>
<name>A0ABQ6MFC0_9STRA</name>